<dbReference type="PANTHER" id="PTHR47955">
    <property type="entry name" value="CYTOCHROME P450 FAMILY 71 PROTEIN"/>
    <property type="match status" value="1"/>
</dbReference>
<dbReference type="CDD" id="cd11072">
    <property type="entry name" value="CYP71-like"/>
    <property type="match status" value="1"/>
</dbReference>
<keyword evidence="6" id="KW-0812">Transmembrane</keyword>
<dbReference type="Gene3D" id="1.10.630.10">
    <property type="entry name" value="Cytochrome P450"/>
    <property type="match status" value="1"/>
</dbReference>
<evidence type="ECO:0000313" key="8">
    <source>
        <dbReference type="Proteomes" id="UP001372338"/>
    </source>
</evidence>
<dbReference type="Pfam" id="PF00067">
    <property type="entry name" value="p450"/>
    <property type="match status" value="1"/>
</dbReference>
<keyword evidence="8" id="KW-1185">Reference proteome</keyword>
<organism evidence="7 8">
    <name type="scientific">Crotalaria pallida</name>
    <name type="common">Smooth rattlebox</name>
    <name type="synonym">Crotalaria striata</name>
    <dbReference type="NCBI Taxonomy" id="3830"/>
    <lineage>
        <taxon>Eukaryota</taxon>
        <taxon>Viridiplantae</taxon>
        <taxon>Streptophyta</taxon>
        <taxon>Embryophyta</taxon>
        <taxon>Tracheophyta</taxon>
        <taxon>Spermatophyta</taxon>
        <taxon>Magnoliopsida</taxon>
        <taxon>eudicotyledons</taxon>
        <taxon>Gunneridae</taxon>
        <taxon>Pentapetalae</taxon>
        <taxon>rosids</taxon>
        <taxon>fabids</taxon>
        <taxon>Fabales</taxon>
        <taxon>Fabaceae</taxon>
        <taxon>Papilionoideae</taxon>
        <taxon>50 kb inversion clade</taxon>
        <taxon>genistoids sensu lato</taxon>
        <taxon>core genistoids</taxon>
        <taxon>Crotalarieae</taxon>
        <taxon>Crotalaria</taxon>
    </lineage>
</organism>
<dbReference type="InterPro" id="IPR036396">
    <property type="entry name" value="Cyt_P450_sf"/>
</dbReference>
<keyword evidence="6" id="KW-0472">Membrane</keyword>
<feature type="transmembrane region" description="Helical" evidence="6">
    <location>
        <begin position="463"/>
        <end position="481"/>
    </location>
</feature>
<dbReference type="AlphaFoldDB" id="A0AAN9J4R3"/>
<comment type="cofactor">
    <cofactor evidence="4">
        <name>heme</name>
        <dbReference type="ChEBI" id="CHEBI:30413"/>
    </cofactor>
</comment>
<dbReference type="InterPro" id="IPR002401">
    <property type="entry name" value="Cyt_P450_E_grp-I"/>
</dbReference>
<dbReference type="GO" id="GO:0004497">
    <property type="term" value="F:monooxygenase activity"/>
    <property type="evidence" value="ECO:0007669"/>
    <property type="project" value="UniProtKB-KW"/>
</dbReference>
<reference evidence="7 8" key="1">
    <citation type="submission" date="2024-01" db="EMBL/GenBank/DDBJ databases">
        <title>The genomes of 5 underutilized Papilionoideae crops provide insights into root nodulation and disease resistanc.</title>
        <authorList>
            <person name="Yuan L."/>
        </authorList>
    </citation>
    <scope>NUCLEOTIDE SEQUENCE [LARGE SCALE GENOMIC DNA]</scope>
    <source>
        <strain evidence="7">ZHUSHIDOU_FW_LH</strain>
        <tissue evidence="7">Leaf</tissue>
    </source>
</reference>
<dbReference type="GO" id="GO:0016705">
    <property type="term" value="F:oxidoreductase activity, acting on paired donors, with incorporation or reduction of molecular oxygen"/>
    <property type="evidence" value="ECO:0007669"/>
    <property type="project" value="InterPro"/>
</dbReference>
<evidence type="ECO:0000256" key="4">
    <source>
        <dbReference type="PIRSR" id="PIRSR602401-1"/>
    </source>
</evidence>
<evidence type="ECO:0000256" key="1">
    <source>
        <dbReference type="ARBA" id="ARBA00010617"/>
    </source>
</evidence>
<evidence type="ECO:0000313" key="7">
    <source>
        <dbReference type="EMBL" id="KAK7291596.1"/>
    </source>
</evidence>
<comment type="caution">
    <text evidence="7">The sequence shown here is derived from an EMBL/GenBank/DDBJ whole genome shotgun (WGS) entry which is preliminary data.</text>
</comment>
<keyword evidence="3 4" id="KW-0408">Iron</keyword>
<dbReference type="PRINTS" id="PR00385">
    <property type="entry name" value="P450"/>
</dbReference>
<evidence type="ECO:0000256" key="2">
    <source>
        <dbReference type="ARBA" id="ARBA00022723"/>
    </source>
</evidence>
<dbReference type="GO" id="GO:0020037">
    <property type="term" value="F:heme binding"/>
    <property type="evidence" value="ECO:0007669"/>
    <property type="project" value="InterPro"/>
</dbReference>
<keyword evidence="4 5" id="KW-0349">Heme</keyword>
<accession>A0AAN9J4R3</accession>
<dbReference type="EMBL" id="JAYWIO010000001">
    <property type="protein sequence ID" value="KAK7291596.1"/>
    <property type="molecule type" value="Genomic_DNA"/>
</dbReference>
<dbReference type="Proteomes" id="UP001372338">
    <property type="component" value="Unassembled WGS sequence"/>
</dbReference>
<keyword evidence="2 4" id="KW-0479">Metal-binding</keyword>
<dbReference type="SUPFAM" id="SSF48264">
    <property type="entry name" value="Cytochrome P450"/>
    <property type="match status" value="1"/>
</dbReference>
<protein>
    <recommendedName>
        <fullName evidence="9">Cytochrome P450</fullName>
    </recommendedName>
</protein>
<proteinExistence type="inferred from homology"/>
<comment type="similarity">
    <text evidence="1 5">Belongs to the cytochrome P450 family.</text>
</comment>
<dbReference type="PANTHER" id="PTHR47955:SF15">
    <property type="entry name" value="CYTOCHROME P450 71A2-LIKE"/>
    <property type="match status" value="1"/>
</dbReference>
<keyword evidence="6" id="KW-1133">Transmembrane helix</keyword>
<gene>
    <name evidence="7" type="ORF">RIF29_06866</name>
</gene>
<feature type="transmembrane region" description="Helical" evidence="6">
    <location>
        <begin position="19"/>
        <end position="37"/>
    </location>
</feature>
<name>A0AAN9J4R3_CROPI</name>
<evidence type="ECO:0000256" key="3">
    <source>
        <dbReference type="ARBA" id="ARBA00023004"/>
    </source>
</evidence>
<sequence>MALLSVQQHLAYYELNSTFYLYVLCFFFSILFVFKITRRRRRRNNANLPPCPPRLPLIGNLHQLGTLPHRSLQALSQKYGPLMMLKMGQIPTLVVSSAEVAREIFKNHDAVFSNRPSVTAAEIYTYGGKDVAFAPYGEEWRQTRKICVLELLSMKRVQSFQPIREEEVAEMLDTIRNERKNSSTVNLTKLLIAASNNLNSRCVFGQKYDTQDGSTASFGELGRKMLVQFTAFCVGDCFPSLAWVDSIVTRQIPKFKDTLSSFDVFFDKVIAEHKAKLKMVDDQSTKKDFVDILLQLQEDDMLDFKLTQDNLKAVIVDMFIGGSDTTSTTLEWAFAELMNSPSAMKKVQEEVRRVVGNKSVVDENDVKQMNYLKCVLKETLRLHPPVPLLVPRETTSSVKLRGYDVPTKTRVILNAYAIQRDPEVWDKPDEFLPDRFESSQVDFKAQEIEFIAFGSGRRGCPGISFGVTFTTFVLANLLYWFDWKIPRTDGYVENIDMSERNGITVNKKVPLYLEPVPYTFGSVSQC</sequence>
<evidence type="ECO:0000256" key="5">
    <source>
        <dbReference type="RuleBase" id="RU000461"/>
    </source>
</evidence>
<keyword evidence="5" id="KW-0503">Monooxygenase</keyword>
<dbReference type="GO" id="GO:0005506">
    <property type="term" value="F:iron ion binding"/>
    <property type="evidence" value="ECO:0007669"/>
    <property type="project" value="InterPro"/>
</dbReference>
<dbReference type="FunFam" id="1.10.630.10:FF:000011">
    <property type="entry name" value="Cytochrome P450 83B1"/>
    <property type="match status" value="1"/>
</dbReference>
<keyword evidence="5" id="KW-0560">Oxidoreductase</keyword>
<dbReference type="InterPro" id="IPR001128">
    <property type="entry name" value="Cyt_P450"/>
</dbReference>
<evidence type="ECO:0008006" key="9">
    <source>
        <dbReference type="Google" id="ProtNLM"/>
    </source>
</evidence>
<evidence type="ECO:0000256" key="6">
    <source>
        <dbReference type="SAM" id="Phobius"/>
    </source>
</evidence>
<feature type="binding site" description="axial binding residue" evidence="4">
    <location>
        <position position="460"/>
    </location>
    <ligand>
        <name>heme</name>
        <dbReference type="ChEBI" id="CHEBI:30413"/>
    </ligand>
    <ligandPart>
        <name>Fe</name>
        <dbReference type="ChEBI" id="CHEBI:18248"/>
    </ligandPart>
</feature>
<dbReference type="PROSITE" id="PS00086">
    <property type="entry name" value="CYTOCHROME_P450"/>
    <property type="match status" value="1"/>
</dbReference>
<dbReference type="InterPro" id="IPR017972">
    <property type="entry name" value="Cyt_P450_CS"/>
</dbReference>
<dbReference type="PRINTS" id="PR00463">
    <property type="entry name" value="EP450I"/>
</dbReference>